<gene>
    <name evidence="1" type="ORF">PCOR1329_LOCUS28455</name>
</gene>
<evidence type="ECO:0008006" key="3">
    <source>
        <dbReference type="Google" id="ProtNLM"/>
    </source>
</evidence>
<accession>A0ABN9SD31</accession>
<keyword evidence="2" id="KW-1185">Reference proteome</keyword>
<dbReference type="Proteomes" id="UP001189429">
    <property type="component" value="Unassembled WGS sequence"/>
</dbReference>
<evidence type="ECO:0000313" key="2">
    <source>
        <dbReference type="Proteomes" id="UP001189429"/>
    </source>
</evidence>
<sequence>FPRLLRQVGSPGGRAFAPCCLPLCVAAVLAGAACVHLARTRPVPLGPLGPWLRAGAGPPPAPAFVEAPPAREGPQGVALQLAERPPGVGVSSTAEAVCSFGDGLWQEYAGLHRRQRAELEQGRPGRALLWHCLDAETCNGLADEMKGLASALYIAMLTGRALFLQWERHGQDLAALLGPSGRIDWRPPGELPSSCAPLRRNESSLLLLGRDLAQLVLENSAADCLSVQANGNPRVLQSALESGEAWVPADVRSATHALGELLPRFYMVGCAMNFLFSFTPAYSSLAEHVHVLLSPGLGAVPARFVAVHLRFGDQGMQGSDSPNSEMVQEALACAAQLALEVLGPAGGWGIFFTSDSAAARREALQSTSLLPLFETADDPLHINDVGGADASLLWRTLGDFLVLARAEGLVQCWDAARRCGFSPYGHSGFSLVAAQQEFMPVDRYSEVTSDGCSRHELYDF</sequence>
<reference evidence="1" key="1">
    <citation type="submission" date="2023-10" db="EMBL/GenBank/DDBJ databases">
        <authorList>
            <person name="Chen Y."/>
            <person name="Shah S."/>
            <person name="Dougan E. K."/>
            <person name="Thang M."/>
            <person name="Chan C."/>
        </authorList>
    </citation>
    <scope>NUCLEOTIDE SEQUENCE [LARGE SCALE GENOMIC DNA]</scope>
</reference>
<dbReference type="EMBL" id="CAUYUJ010010505">
    <property type="protein sequence ID" value="CAK0829548.1"/>
    <property type="molecule type" value="Genomic_DNA"/>
</dbReference>
<protein>
    <recommendedName>
        <fullName evidence="3">Peptide-O-fucosyltransferase 1</fullName>
    </recommendedName>
</protein>
<proteinExistence type="predicted"/>
<feature type="non-terminal residue" evidence="1">
    <location>
        <position position="1"/>
    </location>
</feature>
<name>A0ABN9SD31_9DINO</name>
<evidence type="ECO:0000313" key="1">
    <source>
        <dbReference type="EMBL" id="CAK0829548.1"/>
    </source>
</evidence>
<comment type="caution">
    <text evidence="1">The sequence shown here is derived from an EMBL/GenBank/DDBJ whole genome shotgun (WGS) entry which is preliminary data.</text>
</comment>
<organism evidence="1 2">
    <name type="scientific">Prorocentrum cordatum</name>
    <dbReference type="NCBI Taxonomy" id="2364126"/>
    <lineage>
        <taxon>Eukaryota</taxon>
        <taxon>Sar</taxon>
        <taxon>Alveolata</taxon>
        <taxon>Dinophyceae</taxon>
        <taxon>Prorocentrales</taxon>
        <taxon>Prorocentraceae</taxon>
        <taxon>Prorocentrum</taxon>
    </lineage>
</organism>